<dbReference type="SMART" id="SM00382">
    <property type="entry name" value="AAA"/>
    <property type="match status" value="1"/>
</dbReference>
<dbReference type="Gene3D" id="3.40.50.300">
    <property type="entry name" value="P-loop containing nucleotide triphosphate hydrolases"/>
    <property type="match status" value="1"/>
</dbReference>
<keyword evidence="3 5" id="KW-0067">ATP-binding</keyword>
<dbReference type="RefSeq" id="WP_117918912.1">
    <property type="nucleotide sequence ID" value="NZ_QRUL01000006.1"/>
</dbReference>
<reference evidence="5 6" key="1">
    <citation type="submission" date="2018-08" db="EMBL/GenBank/DDBJ databases">
        <title>A genome reference for cultivated species of the human gut microbiota.</title>
        <authorList>
            <person name="Zou Y."/>
            <person name="Xue W."/>
            <person name="Luo G."/>
        </authorList>
    </citation>
    <scope>NUCLEOTIDE SEQUENCE [LARGE SCALE GENOMIC DNA]</scope>
    <source>
        <strain evidence="5 6">AM36-3AA</strain>
    </source>
</reference>
<dbReference type="SUPFAM" id="SSF52540">
    <property type="entry name" value="P-loop containing nucleoside triphosphate hydrolases"/>
    <property type="match status" value="1"/>
</dbReference>
<keyword evidence="1" id="KW-0813">Transport</keyword>
<sequence>MSEIVKVENVTKYFKQEKVLDDVNMNLETGHIYGIVGKNGAGKTVLFKIIAGFIKPSSGKVTVAGKIIGVDRDFPDSLGLIIETPGFLSQYNAYQNLLYLANINNKISKEDVKESIRMVGLDPGSNKKVGKFSLGMRQRLGIAQAIMENPNLIILDEPMNGLDKKGIEDVKELLLKLKGDGKTILMASHYAEDMEICDEVFQMEDGKLGDMK</sequence>
<evidence type="ECO:0000256" key="2">
    <source>
        <dbReference type="ARBA" id="ARBA00022741"/>
    </source>
</evidence>
<evidence type="ECO:0000256" key="3">
    <source>
        <dbReference type="ARBA" id="ARBA00022840"/>
    </source>
</evidence>
<feature type="domain" description="ABC transporter" evidence="4">
    <location>
        <begin position="5"/>
        <end position="211"/>
    </location>
</feature>
<dbReference type="InterPro" id="IPR017871">
    <property type="entry name" value="ABC_transporter-like_CS"/>
</dbReference>
<dbReference type="InterPro" id="IPR051782">
    <property type="entry name" value="ABC_Transporter_VariousFunc"/>
</dbReference>
<organism evidence="5 6">
    <name type="scientific">Agathobacter rectalis</name>
    <dbReference type="NCBI Taxonomy" id="39491"/>
    <lineage>
        <taxon>Bacteria</taxon>
        <taxon>Bacillati</taxon>
        <taxon>Bacillota</taxon>
        <taxon>Clostridia</taxon>
        <taxon>Lachnospirales</taxon>
        <taxon>Lachnospiraceae</taxon>
        <taxon>Agathobacter</taxon>
    </lineage>
</organism>
<dbReference type="GO" id="GO:0016887">
    <property type="term" value="F:ATP hydrolysis activity"/>
    <property type="evidence" value="ECO:0007669"/>
    <property type="project" value="InterPro"/>
</dbReference>
<dbReference type="PROSITE" id="PS00211">
    <property type="entry name" value="ABC_TRANSPORTER_1"/>
    <property type="match status" value="1"/>
</dbReference>
<dbReference type="InterPro" id="IPR003439">
    <property type="entry name" value="ABC_transporter-like_ATP-bd"/>
</dbReference>
<keyword evidence="2" id="KW-0547">Nucleotide-binding</keyword>
<evidence type="ECO:0000259" key="4">
    <source>
        <dbReference type="PROSITE" id="PS50893"/>
    </source>
</evidence>
<dbReference type="PANTHER" id="PTHR42939:SF1">
    <property type="entry name" value="ABC TRANSPORTER ATP-BINDING PROTEIN ALBC-RELATED"/>
    <property type="match status" value="1"/>
</dbReference>
<dbReference type="GO" id="GO:0005524">
    <property type="term" value="F:ATP binding"/>
    <property type="evidence" value="ECO:0007669"/>
    <property type="project" value="UniProtKB-KW"/>
</dbReference>
<dbReference type="PROSITE" id="PS50893">
    <property type="entry name" value="ABC_TRANSPORTER_2"/>
    <property type="match status" value="1"/>
</dbReference>
<dbReference type="AlphaFoldDB" id="A0A414A2V9"/>
<dbReference type="Proteomes" id="UP000286104">
    <property type="component" value="Unassembled WGS sequence"/>
</dbReference>
<dbReference type="InterPro" id="IPR027417">
    <property type="entry name" value="P-loop_NTPase"/>
</dbReference>
<dbReference type="EMBL" id="QSHU01000006">
    <property type="protein sequence ID" value="RHC39853.1"/>
    <property type="molecule type" value="Genomic_DNA"/>
</dbReference>
<dbReference type="InterPro" id="IPR003593">
    <property type="entry name" value="AAA+_ATPase"/>
</dbReference>
<dbReference type="PANTHER" id="PTHR42939">
    <property type="entry name" value="ABC TRANSPORTER ATP-BINDING PROTEIN ALBC-RELATED"/>
    <property type="match status" value="1"/>
</dbReference>
<evidence type="ECO:0000256" key="1">
    <source>
        <dbReference type="ARBA" id="ARBA00022448"/>
    </source>
</evidence>
<gene>
    <name evidence="5" type="ORF">DW848_06060</name>
</gene>
<evidence type="ECO:0000313" key="6">
    <source>
        <dbReference type="Proteomes" id="UP000286104"/>
    </source>
</evidence>
<proteinExistence type="predicted"/>
<comment type="caution">
    <text evidence="5">The sequence shown here is derived from an EMBL/GenBank/DDBJ whole genome shotgun (WGS) entry which is preliminary data.</text>
</comment>
<protein>
    <submittedName>
        <fullName evidence="5">ATP-binding cassette domain-containing protein</fullName>
    </submittedName>
</protein>
<evidence type="ECO:0000313" key="5">
    <source>
        <dbReference type="EMBL" id="RHC39853.1"/>
    </source>
</evidence>
<accession>A0A414A2V9</accession>
<dbReference type="Pfam" id="PF00005">
    <property type="entry name" value="ABC_tran"/>
    <property type="match status" value="1"/>
</dbReference>
<name>A0A414A2V9_9FIRM</name>